<dbReference type="PANTHER" id="PTHR10869">
    <property type="entry name" value="PROLYL 4-HYDROXYLASE ALPHA SUBUNIT"/>
    <property type="match status" value="1"/>
</dbReference>
<feature type="signal peptide" evidence="11">
    <location>
        <begin position="1"/>
        <end position="26"/>
    </location>
</feature>
<evidence type="ECO:0000256" key="4">
    <source>
        <dbReference type="ARBA" id="ARBA00022692"/>
    </source>
</evidence>
<dbReference type="InterPro" id="IPR006620">
    <property type="entry name" value="Pro_4_hyd_alph"/>
</dbReference>
<dbReference type="InterPro" id="IPR045054">
    <property type="entry name" value="P4HA-like"/>
</dbReference>
<dbReference type="GO" id="GO:0016020">
    <property type="term" value="C:membrane"/>
    <property type="evidence" value="ECO:0007669"/>
    <property type="project" value="UniProtKB-SubCell"/>
</dbReference>
<evidence type="ECO:0000256" key="1">
    <source>
        <dbReference type="ARBA" id="ARBA00001961"/>
    </source>
</evidence>
<dbReference type="Pfam" id="PF13640">
    <property type="entry name" value="2OG-FeII_Oxy_3"/>
    <property type="match status" value="1"/>
</dbReference>
<evidence type="ECO:0000256" key="7">
    <source>
        <dbReference type="ARBA" id="ARBA00022989"/>
    </source>
</evidence>
<accession>A0ABD3QXH7</accession>
<keyword evidence="8" id="KW-0560">Oxidoreductase</keyword>
<dbReference type="Pfam" id="PF01549">
    <property type="entry name" value="ShK"/>
    <property type="match status" value="2"/>
</dbReference>
<evidence type="ECO:0000256" key="3">
    <source>
        <dbReference type="ARBA" id="ARBA00004308"/>
    </source>
</evidence>
<evidence type="ECO:0000256" key="10">
    <source>
        <dbReference type="ARBA" id="ARBA00023136"/>
    </source>
</evidence>
<feature type="domain" description="ShKT" evidence="12">
    <location>
        <begin position="175"/>
        <end position="209"/>
    </location>
</feature>
<protein>
    <recommendedName>
        <fullName evidence="12">ShKT domain-containing protein</fullName>
    </recommendedName>
</protein>
<evidence type="ECO:0000256" key="11">
    <source>
        <dbReference type="SAM" id="SignalP"/>
    </source>
</evidence>
<comment type="caution">
    <text evidence="13">The sequence shown here is derived from an EMBL/GenBank/DDBJ whole genome shotgun (WGS) entry which is preliminary data.</text>
</comment>
<evidence type="ECO:0000313" key="14">
    <source>
        <dbReference type="Proteomes" id="UP001530315"/>
    </source>
</evidence>
<comment type="cofactor">
    <cofactor evidence="1">
        <name>L-ascorbate</name>
        <dbReference type="ChEBI" id="CHEBI:38290"/>
    </cofactor>
</comment>
<evidence type="ECO:0000256" key="6">
    <source>
        <dbReference type="ARBA" id="ARBA00022964"/>
    </source>
</evidence>
<dbReference type="InterPro" id="IPR044862">
    <property type="entry name" value="Pro_4_hyd_alph_FE2OG_OXY"/>
</dbReference>
<reference evidence="13 14" key="1">
    <citation type="submission" date="2024-10" db="EMBL/GenBank/DDBJ databases">
        <title>Updated reference genomes for cyclostephanoid diatoms.</title>
        <authorList>
            <person name="Roberts W.R."/>
            <person name="Alverson A.J."/>
        </authorList>
    </citation>
    <scope>NUCLEOTIDE SEQUENCE [LARGE SCALE GENOMIC DNA]</scope>
    <source>
        <strain evidence="13 14">AJA276-08</strain>
    </source>
</reference>
<keyword evidence="9" id="KW-0408">Iron</keyword>
<feature type="chain" id="PRO_5044789520" description="ShKT domain-containing protein" evidence="11">
    <location>
        <begin position="27"/>
        <end position="490"/>
    </location>
</feature>
<dbReference type="PANTHER" id="PTHR10869:SF233">
    <property type="entry name" value="FE2OG DIOXYGENASE DOMAIN-CONTAINING PROTEIN"/>
    <property type="match status" value="1"/>
</dbReference>
<dbReference type="Gene3D" id="2.60.120.620">
    <property type="entry name" value="q2cbj1_9rhob like domain"/>
    <property type="match status" value="1"/>
</dbReference>
<dbReference type="GO" id="GO:0046872">
    <property type="term" value="F:metal ion binding"/>
    <property type="evidence" value="ECO:0007669"/>
    <property type="project" value="UniProtKB-KW"/>
</dbReference>
<evidence type="ECO:0000256" key="8">
    <source>
        <dbReference type="ARBA" id="ARBA00023002"/>
    </source>
</evidence>
<comment type="subcellular location">
    <subcellularLocation>
        <location evidence="3">Endomembrane system</location>
    </subcellularLocation>
    <subcellularLocation>
        <location evidence="2">Membrane</location>
        <topology evidence="2">Single-pass membrane protein</topology>
    </subcellularLocation>
</comment>
<evidence type="ECO:0000256" key="9">
    <source>
        <dbReference type="ARBA" id="ARBA00023004"/>
    </source>
</evidence>
<keyword evidence="10" id="KW-0472">Membrane</keyword>
<dbReference type="GO" id="GO:0012505">
    <property type="term" value="C:endomembrane system"/>
    <property type="evidence" value="ECO:0007669"/>
    <property type="project" value="UniProtKB-SubCell"/>
</dbReference>
<sequence>MMRANNITSKVILSLVLSLVVAAVSAMAADAVVEGGGEGKCDAENADGSCDDVAEASAPEVVAAGIGAGSTGIALQCEDKDPRCGDWASKGECQKNPVYMLADCQLSCKTCPNPISPEEFVLMSTVAKYGEPQEVKGDKAPDTLEVIRRTVLYMENDIHGPNPTHNLSEEVLAGCINRDKRCAFWAVIGECEKNPSYMKMKCAPSCQTCELIDIDNRCPPLGDNVRPGLLPGELNAMFERIVRTAPGNQTDPNFVIDEGMTNYTVTVHSRPKLLDADEEPIISVERDLEQPPWVITFENFISEEECKQLIDLGYKSEYKRSEDVGVALPDGTFNSKQSDTRTSENAWCSHHNGCRNDTLVLTIHDRIAKVTGIPPENSEDLQVLKYEPGQFYRVHHDYIDHQRDRSDIHPSPSVDLFRNKGATNFPDLNIAVKPKLGRALLWPSVLDGNPKKKEPRTRHEAQDVIKGVKFGANAWLHLYDYMDAQKMGCN</sequence>
<dbReference type="SMART" id="SM00254">
    <property type="entry name" value="ShKT"/>
    <property type="match status" value="2"/>
</dbReference>
<dbReference type="AlphaFoldDB" id="A0ABD3QXH7"/>
<dbReference type="PROSITE" id="PS51670">
    <property type="entry name" value="SHKT"/>
    <property type="match status" value="2"/>
</dbReference>
<dbReference type="SMART" id="SM00702">
    <property type="entry name" value="P4Hc"/>
    <property type="match status" value="1"/>
</dbReference>
<gene>
    <name evidence="13" type="ORF">ACHAW5_011079</name>
</gene>
<dbReference type="GO" id="GO:0051213">
    <property type="term" value="F:dioxygenase activity"/>
    <property type="evidence" value="ECO:0007669"/>
    <property type="project" value="UniProtKB-KW"/>
</dbReference>
<keyword evidence="6" id="KW-0223">Dioxygenase</keyword>
<keyword evidence="7" id="KW-1133">Transmembrane helix</keyword>
<evidence type="ECO:0000313" key="13">
    <source>
        <dbReference type="EMBL" id="KAL3804949.1"/>
    </source>
</evidence>
<name>A0ABD3QXH7_9STRA</name>
<dbReference type="EMBL" id="JALLAZ020000060">
    <property type="protein sequence ID" value="KAL3804949.1"/>
    <property type="molecule type" value="Genomic_DNA"/>
</dbReference>
<evidence type="ECO:0000256" key="2">
    <source>
        <dbReference type="ARBA" id="ARBA00004167"/>
    </source>
</evidence>
<keyword evidence="11" id="KW-0732">Signal</keyword>
<evidence type="ECO:0000256" key="5">
    <source>
        <dbReference type="ARBA" id="ARBA00022723"/>
    </source>
</evidence>
<keyword evidence="4" id="KW-0812">Transmembrane</keyword>
<proteinExistence type="predicted"/>
<dbReference type="InterPro" id="IPR003582">
    <property type="entry name" value="ShKT_dom"/>
</dbReference>
<keyword evidence="5" id="KW-0479">Metal-binding</keyword>
<organism evidence="13 14">
    <name type="scientific">Stephanodiscus triporus</name>
    <dbReference type="NCBI Taxonomy" id="2934178"/>
    <lineage>
        <taxon>Eukaryota</taxon>
        <taxon>Sar</taxon>
        <taxon>Stramenopiles</taxon>
        <taxon>Ochrophyta</taxon>
        <taxon>Bacillariophyta</taxon>
        <taxon>Coscinodiscophyceae</taxon>
        <taxon>Thalassiosirophycidae</taxon>
        <taxon>Stephanodiscales</taxon>
        <taxon>Stephanodiscaceae</taxon>
        <taxon>Stephanodiscus</taxon>
    </lineage>
</organism>
<keyword evidence="14" id="KW-1185">Reference proteome</keyword>
<dbReference type="Proteomes" id="UP001530315">
    <property type="component" value="Unassembled WGS sequence"/>
</dbReference>
<evidence type="ECO:0000259" key="12">
    <source>
        <dbReference type="PROSITE" id="PS51670"/>
    </source>
</evidence>
<feature type="domain" description="ShKT" evidence="12">
    <location>
        <begin position="77"/>
        <end position="111"/>
    </location>
</feature>